<dbReference type="InterPro" id="IPR002781">
    <property type="entry name" value="TM_pro_TauE-like"/>
</dbReference>
<accession>A0ABS8GBC2</accession>
<dbReference type="PANTHER" id="PTHR30269">
    <property type="entry name" value="TRANSMEMBRANE PROTEIN YFCA"/>
    <property type="match status" value="1"/>
</dbReference>
<feature type="transmembrane region" description="Helical" evidence="8">
    <location>
        <begin position="187"/>
        <end position="207"/>
    </location>
</feature>
<evidence type="ECO:0000256" key="6">
    <source>
        <dbReference type="ARBA" id="ARBA00022989"/>
    </source>
</evidence>
<comment type="caution">
    <text evidence="9">The sequence shown here is derived from an EMBL/GenBank/DDBJ whole genome shotgun (WGS) entry which is preliminary data.</text>
</comment>
<keyword evidence="4 8" id="KW-1003">Cell membrane</keyword>
<evidence type="ECO:0000313" key="10">
    <source>
        <dbReference type="Proteomes" id="UP001520878"/>
    </source>
</evidence>
<evidence type="ECO:0000256" key="5">
    <source>
        <dbReference type="ARBA" id="ARBA00022692"/>
    </source>
</evidence>
<organism evidence="9 10">
    <name type="scientific">Fluctibacter halophilus</name>
    <dbReference type="NCBI Taxonomy" id="226011"/>
    <lineage>
        <taxon>Bacteria</taxon>
        <taxon>Pseudomonadati</taxon>
        <taxon>Pseudomonadota</taxon>
        <taxon>Gammaproteobacteria</taxon>
        <taxon>Alteromonadales</taxon>
        <taxon>Alteromonadaceae</taxon>
        <taxon>Fluctibacter</taxon>
    </lineage>
</organism>
<keyword evidence="3" id="KW-0813">Transport</keyword>
<evidence type="ECO:0000256" key="8">
    <source>
        <dbReference type="RuleBase" id="RU363041"/>
    </source>
</evidence>
<keyword evidence="6 8" id="KW-1133">Transmembrane helix</keyword>
<keyword evidence="10" id="KW-1185">Reference proteome</keyword>
<proteinExistence type="inferred from homology"/>
<dbReference type="PANTHER" id="PTHR30269:SF37">
    <property type="entry name" value="MEMBRANE TRANSPORTER PROTEIN"/>
    <property type="match status" value="1"/>
</dbReference>
<comment type="subcellular location">
    <subcellularLocation>
        <location evidence="1 8">Cell membrane</location>
        <topology evidence="1 8">Multi-pass membrane protein</topology>
    </subcellularLocation>
</comment>
<feature type="transmembrane region" description="Helical" evidence="8">
    <location>
        <begin position="94"/>
        <end position="110"/>
    </location>
</feature>
<sequence length="242" mass="26262">MSELILGLVACLTSLLAAVVGLGGGMLLIAVMPAFFPAQVIIPLHAAIQWVSNGSRVLFAVPDVQPRLLPPFVIGSVLGIGVGWLFVQQLSADGIPFLIGLYILAMQWWPGFIRTLQRVNNLYVAGFVQTGLGLVVGATGPLTLALLQHRLIQRDAVIANNALLMWLTHGIKLGLFVVIGFDFLHWWIPLLAMALGAIVGSWAGTRLRQHVPQRVFKRVLSGLLTAMALYLVTTHFYKLVVS</sequence>
<dbReference type="EMBL" id="JAJEWP010000006">
    <property type="protein sequence ID" value="MCC2617870.1"/>
    <property type="molecule type" value="Genomic_DNA"/>
</dbReference>
<evidence type="ECO:0000256" key="4">
    <source>
        <dbReference type="ARBA" id="ARBA00022475"/>
    </source>
</evidence>
<dbReference type="InterPro" id="IPR052017">
    <property type="entry name" value="TSUP"/>
</dbReference>
<evidence type="ECO:0000256" key="1">
    <source>
        <dbReference type="ARBA" id="ARBA00004651"/>
    </source>
</evidence>
<evidence type="ECO:0000256" key="7">
    <source>
        <dbReference type="ARBA" id="ARBA00023136"/>
    </source>
</evidence>
<gene>
    <name evidence="9" type="ORF">LJ739_16580</name>
</gene>
<evidence type="ECO:0000256" key="3">
    <source>
        <dbReference type="ARBA" id="ARBA00022448"/>
    </source>
</evidence>
<reference evidence="9 10" key="1">
    <citation type="submission" date="2021-10" db="EMBL/GenBank/DDBJ databases">
        <title>Draft genome of Aestuariibacter halophilus JC2043.</title>
        <authorList>
            <person name="Emsley S.A."/>
            <person name="Pfannmuller K.M."/>
            <person name="Ushijima B."/>
            <person name="Saw J.H."/>
            <person name="Videau P."/>
        </authorList>
    </citation>
    <scope>NUCLEOTIDE SEQUENCE [LARGE SCALE GENOMIC DNA]</scope>
    <source>
        <strain evidence="9 10">JC2043</strain>
    </source>
</reference>
<feature type="transmembrane region" description="Helical" evidence="8">
    <location>
        <begin position="159"/>
        <end position="181"/>
    </location>
</feature>
<name>A0ABS8GBC2_9ALTE</name>
<dbReference type="RefSeq" id="WP_229162275.1">
    <property type="nucleotide sequence ID" value="NZ_JAJEWP010000006.1"/>
</dbReference>
<dbReference type="Proteomes" id="UP001520878">
    <property type="component" value="Unassembled WGS sequence"/>
</dbReference>
<evidence type="ECO:0000313" key="9">
    <source>
        <dbReference type="EMBL" id="MCC2617870.1"/>
    </source>
</evidence>
<feature type="transmembrane region" description="Helical" evidence="8">
    <location>
        <begin position="219"/>
        <end position="237"/>
    </location>
</feature>
<keyword evidence="5 8" id="KW-0812">Transmembrane</keyword>
<keyword evidence="7 8" id="KW-0472">Membrane</keyword>
<comment type="similarity">
    <text evidence="2 8">Belongs to the 4-toluene sulfonate uptake permease (TSUP) (TC 2.A.102) family.</text>
</comment>
<protein>
    <recommendedName>
        <fullName evidence="8">Probable membrane transporter protein</fullName>
    </recommendedName>
</protein>
<feature type="transmembrane region" description="Helical" evidence="8">
    <location>
        <begin position="68"/>
        <end position="87"/>
    </location>
</feature>
<dbReference type="Pfam" id="PF01925">
    <property type="entry name" value="TauE"/>
    <property type="match status" value="1"/>
</dbReference>
<feature type="transmembrane region" description="Helical" evidence="8">
    <location>
        <begin position="122"/>
        <end position="147"/>
    </location>
</feature>
<evidence type="ECO:0000256" key="2">
    <source>
        <dbReference type="ARBA" id="ARBA00009142"/>
    </source>
</evidence>